<organism evidence="7 8">
    <name type="scientific">Peptococcus niger</name>
    <dbReference type="NCBI Taxonomy" id="2741"/>
    <lineage>
        <taxon>Bacteria</taxon>
        <taxon>Bacillati</taxon>
        <taxon>Bacillota</taxon>
        <taxon>Clostridia</taxon>
        <taxon>Eubacteriales</taxon>
        <taxon>Peptococcaceae</taxon>
        <taxon>Peptococcus</taxon>
    </lineage>
</organism>
<dbReference type="Gene3D" id="1.10.8.260">
    <property type="entry name" value="HI0933 insert domain-like"/>
    <property type="match status" value="1"/>
</dbReference>
<proteinExistence type="predicted"/>
<dbReference type="PRINTS" id="PR00368">
    <property type="entry name" value="FADPNR"/>
</dbReference>
<sequence>MERADVVIVGGGASGLMAAIAAAEAGASVVLLEAGARLGRKIAASGNGRCNFTHRGLDPVHYHSHTPYALSPALAQFSDEDAVEFFTDLGLPPYIDDRDRVYPYARKAGMVADALRLWAAHRGVALRTDHRVTGISGGYGAFRVDSPAGPVEGRTVIVACGGQAAPQLGGTTDGYALLEALGHVSRPRHPAICPICTEKAAIRGLQGVRWWVDARFKASQDRPDASGEVLFNADGLSGPVAFDLAHAVGERLEGQNIRLHLDLFPDLPAERLEAHLALRMDRLGWQPVAAFTAGLLPKPLGLLLMRRLYAGKMTDGAAALPADMPQAFTALAKNYPLAVTGLRPYQDAQVTAGGIDLADFDPETLMSWLVPGLFACGEVLDVTGDCGGYNLQWAWASGRLAGRSAAAFAG</sequence>
<feature type="transmembrane region" description="Helical" evidence="4">
    <location>
        <begin position="6"/>
        <end position="32"/>
    </location>
</feature>
<keyword evidence="4" id="KW-0812">Transmembrane</keyword>
<keyword evidence="4" id="KW-1133">Transmembrane helix</keyword>
<dbReference type="Proteomes" id="UP000198995">
    <property type="component" value="Unassembled WGS sequence"/>
</dbReference>
<feature type="domain" description="RsdA/BaiN/AoA(So)-like insert" evidence="6">
    <location>
        <begin position="189"/>
        <end position="350"/>
    </location>
</feature>
<dbReference type="InterPro" id="IPR036188">
    <property type="entry name" value="FAD/NAD-bd_sf"/>
</dbReference>
<dbReference type="EMBL" id="FNAF01000011">
    <property type="protein sequence ID" value="SDD95346.1"/>
    <property type="molecule type" value="Genomic_DNA"/>
</dbReference>
<dbReference type="NCBIfam" id="TIGR00275">
    <property type="entry name" value="aminoacetone oxidase family FAD-binding enzyme"/>
    <property type="match status" value="1"/>
</dbReference>
<evidence type="ECO:0000313" key="7">
    <source>
        <dbReference type="EMBL" id="SDD95346.1"/>
    </source>
</evidence>
<evidence type="ECO:0000259" key="5">
    <source>
        <dbReference type="Pfam" id="PF03486"/>
    </source>
</evidence>
<protein>
    <recommendedName>
        <fullName evidence="9">Aminoacetone oxidase family FAD-binding enzyme</fullName>
    </recommendedName>
</protein>
<accession>A0A1G6Z0J8</accession>
<dbReference type="InterPro" id="IPR004792">
    <property type="entry name" value="BaiN-like"/>
</dbReference>
<gene>
    <name evidence="7" type="ORF">SAMN04489866_11123</name>
</gene>
<evidence type="ECO:0000256" key="2">
    <source>
        <dbReference type="ARBA" id="ARBA00022630"/>
    </source>
</evidence>
<keyword evidence="2" id="KW-0285">Flavoprotein</keyword>
<keyword evidence="4" id="KW-0472">Membrane</keyword>
<dbReference type="RefSeq" id="WP_091792173.1">
    <property type="nucleotide sequence ID" value="NZ_FNAF01000011.1"/>
</dbReference>
<evidence type="ECO:0000259" key="6">
    <source>
        <dbReference type="Pfam" id="PF22780"/>
    </source>
</evidence>
<evidence type="ECO:0000256" key="3">
    <source>
        <dbReference type="ARBA" id="ARBA00022827"/>
    </source>
</evidence>
<dbReference type="PANTHER" id="PTHR42887:SF2">
    <property type="entry name" value="OS12G0638800 PROTEIN"/>
    <property type="match status" value="1"/>
</dbReference>
<comment type="cofactor">
    <cofactor evidence="1">
        <name>FAD</name>
        <dbReference type="ChEBI" id="CHEBI:57692"/>
    </cofactor>
</comment>
<dbReference type="InterPro" id="IPR023166">
    <property type="entry name" value="BaiN-like_dom_sf"/>
</dbReference>
<evidence type="ECO:0000313" key="8">
    <source>
        <dbReference type="Proteomes" id="UP000198995"/>
    </source>
</evidence>
<keyword evidence="8" id="KW-1185">Reference proteome</keyword>
<dbReference type="OrthoDB" id="9773233at2"/>
<dbReference type="Gene3D" id="3.50.50.60">
    <property type="entry name" value="FAD/NAD(P)-binding domain"/>
    <property type="match status" value="1"/>
</dbReference>
<dbReference type="SUPFAM" id="SSF51905">
    <property type="entry name" value="FAD/NAD(P)-binding domain"/>
    <property type="match status" value="1"/>
</dbReference>
<dbReference type="PANTHER" id="PTHR42887">
    <property type="entry name" value="OS12G0638800 PROTEIN"/>
    <property type="match status" value="1"/>
</dbReference>
<dbReference type="InterPro" id="IPR055178">
    <property type="entry name" value="RsdA/BaiN/AoA(So)-like_dom"/>
</dbReference>
<keyword evidence="3" id="KW-0274">FAD</keyword>
<evidence type="ECO:0008006" key="9">
    <source>
        <dbReference type="Google" id="ProtNLM"/>
    </source>
</evidence>
<dbReference type="InterPro" id="IPR057661">
    <property type="entry name" value="RsdA/BaiN/AoA(So)_Rossmann"/>
</dbReference>
<evidence type="ECO:0000256" key="4">
    <source>
        <dbReference type="SAM" id="Phobius"/>
    </source>
</evidence>
<dbReference type="PRINTS" id="PR00411">
    <property type="entry name" value="PNDRDTASEI"/>
</dbReference>
<reference evidence="7 8" key="1">
    <citation type="submission" date="2016-10" db="EMBL/GenBank/DDBJ databases">
        <authorList>
            <person name="de Groot N.N."/>
        </authorList>
    </citation>
    <scope>NUCLEOTIDE SEQUENCE [LARGE SCALE GENOMIC DNA]</scope>
    <source>
        <strain evidence="7 8">DSM 20475</strain>
    </source>
</reference>
<evidence type="ECO:0000256" key="1">
    <source>
        <dbReference type="ARBA" id="ARBA00001974"/>
    </source>
</evidence>
<dbReference type="Gene3D" id="2.40.30.10">
    <property type="entry name" value="Translation factors"/>
    <property type="match status" value="1"/>
</dbReference>
<dbReference type="SUPFAM" id="SSF160996">
    <property type="entry name" value="HI0933 insert domain-like"/>
    <property type="match status" value="1"/>
</dbReference>
<dbReference type="AlphaFoldDB" id="A0A1G6Z0J8"/>
<dbReference type="STRING" id="2741.SAMN04489866_11123"/>
<name>A0A1G6Z0J8_PEPNI</name>
<feature type="domain" description="RsdA/BaiN/AoA(So)-like Rossmann fold-like" evidence="5">
    <location>
        <begin position="5"/>
        <end position="403"/>
    </location>
</feature>
<dbReference type="Pfam" id="PF03486">
    <property type="entry name" value="HI0933_like"/>
    <property type="match status" value="1"/>
</dbReference>
<dbReference type="Pfam" id="PF22780">
    <property type="entry name" value="HI0933_like_1st"/>
    <property type="match status" value="1"/>
</dbReference>